<gene>
    <name evidence="2" type="ORF">C2S53_010673</name>
</gene>
<evidence type="ECO:0000313" key="2">
    <source>
        <dbReference type="EMBL" id="KAH6822275.1"/>
    </source>
</evidence>
<evidence type="ECO:0000313" key="3">
    <source>
        <dbReference type="Proteomes" id="UP001190926"/>
    </source>
</evidence>
<dbReference type="InterPro" id="IPR057670">
    <property type="entry name" value="SH3_retrovirus"/>
</dbReference>
<dbReference type="AlphaFoldDB" id="A0AAD4IVE8"/>
<feature type="domain" description="Retroviral polymerase SH3-like" evidence="1">
    <location>
        <begin position="256"/>
        <end position="304"/>
    </location>
</feature>
<name>A0AAD4IVE8_PERFH</name>
<protein>
    <recommendedName>
        <fullName evidence="1">Retroviral polymerase SH3-like domain-containing protein</fullName>
    </recommendedName>
</protein>
<proteinExistence type="predicted"/>
<keyword evidence="3" id="KW-1185">Reference proteome</keyword>
<dbReference type="Pfam" id="PF25597">
    <property type="entry name" value="SH3_retrovirus"/>
    <property type="match status" value="1"/>
</dbReference>
<organism evidence="2 3">
    <name type="scientific">Perilla frutescens var. hirtella</name>
    <name type="common">Perilla citriodora</name>
    <name type="synonym">Perilla setoyensis</name>
    <dbReference type="NCBI Taxonomy" id="608512"/>
    <lineage>
        <taxon>Eukaryota</taxon>
        <taxon>Viridiplantae</taxon>
        <taxon>Streptophyta</taxon>
        <taxon>Embryophyta</taxon>
        <taxon>Tracheophyta</taxon>
        <taxon>Spermatophyta</taxon>
        <taxon>Magnoliopsida</taxon>
        <taxon>eudicotyledons</taxon>
        <taxon>Gunneridae</taxon>
        <taxon>Pentapetalae</taxon>
        <taxon>asterids</taxon>
        <taxon>lamiids</taxon>
        <taxon>Lamiales</taxon>
        <taxon>Lamiaceae</taxon>
        <taxon>Nepetoideae</taxon>
        <taxon>Elsholtzieae</taxon>
        <taxon>Perilla</taxon>
    </lineage>
</organism>
<dbReference type="Proteomes" id="UP001190926">
    <property type="component" value="Unassembled WGS sequence"/>
</dbReference>
<reference evidence="2 3" key="1">
    <citation type="journal article" date="2021" name="Nat. Commun.">
        <title>Incipient diploidization of the medicinal plant Perilla within 10,000 years.</title>
        <authorList>
            <person name="Zhang Y."/>
            <person name="Shen Q."/>
            <person name="Leng L."/>
            <person name="Zhang D."/>
            <person name="Chen S."/>
            <person name="Shi Y."/>
            <person name="Ning Z."/>
            <person name="Chen S."/>
        </authorList>
    </citation>
    <scope>NUCLEOTIDE SEQUENCE [LARGE SCALE GENOMIC DNA]</scope>
    <source>
        <strain evidence="3">cv. PC099</strain>
    </source>
</reference>
<accession>A0AAD4IVE8</accession>
<comment type="caution">
    <text evidence="2">The sequence shown here is derived from an EMBL/GenBank/DDBJ whole genome shotgun (WGS) entry which is preliminary data.</text>
</comment>
<dbReference type="EMBL" id="SDAM02001380">
    <property type="protein sequence ID" value="KAH6822275.1"/>
    <property type="molecule type" value="Genomic_DNA"/>
</dbReference>
<sequence length="393" mass="44452">MAADSSKKALDVVPMMPRITDHKLTASNYLDWLNTIELYLLSVSIDPHKTDDPSDSGVIGMVFHCRTVKALLAYLEFLYSGKENISCMYTVCQTFYRPDMGDQSLIDYFMEFTKTYEKLNTLLLIVKTLRFSKPSTEPPAPSLNTQSAFLGFHPQYDSGPLLPKVLVVFRLIALTGLPMLNVVTVMRLVISRTLIPKRPPSANVVSGSSVTLSATRSAHCRLWLGILLLLPLLLRICRRRRLLIFGCTYSVRYVRPHFTELDPKSLKYIFLGYSRVHKGYRCYSPNLNKYVVSADVVFSKGIPFHFLILLLVKGSLMMISLYICIPDPTPSALTHSVRPLIIHNYSRRQHPEVILILDVPPTTSDAPISSLSYPSLSDDRPITFRKGRSEVYI</sequence>
<evidence type="ECO:0000259" key="1">
    <source>
        <dbReference type="Pfam" id="PF25597"/>
    </source>
</evidence>